<evidence type="ECO:0000256" key="5">
    <source>
        <dbReference type="SAM" id="Phobius"/>
    </source>
</evidence>
<keyword evidence="6" id="KW-0732">Signal</keyword>
<accession>A0AAD5UM26</accession>
<sequence length="491" mass="55915">MQVWLLTLISFALATTSDAIKKAYEEADPQLFKLSTSNFKSSVASGNWLVFYGAKWCGEYVKENKYNINIAKVECTVDTTLCEKIDGYPYIEQIENGESKGEVDREIDHLKSIAKSFEASKSGFVKLQEYIDEQTKPDSTVNPKGELLFLTDDLFKSMTNKKPWLLVFFAPWVTIINLVWKICKEYGVDGYPTIFFANEPDTRARFKGGRQLANLEDFALSFVNEPSFVPIQASGIPEKIKSNEVALFYVFDDDKDLENVVRVSKQVKTKIPFFICPDKKGFKELKVKGNSMVIVKDGGISQAEYSGDLSDIKKVSEWILLNRFAMAPVLDADSQEHLIMQSEYLIITVVDPNSAQGKEAILQLKKTATSWHEENPSETKVRFTYIDGIQFDHYTKQVYGISPDELPRFVVTKPHDDLYWDAHQTGQLYTINKKSYYLALEEARNNLTSPKSTKGFIGKMFYNIKKFFIFISSSWLNIILAIGATKSYLLN</sequence>
<evidence type="ECO:0000256" key="6">
    <source>
        <dbReference type="SAM" id="SignalP"/>
    </source>
</evidence>
<dbReference type="GO" id="GO:0016020">
    <property type="term" value="C:membrane"/>
    <property type="evidence" value="ECO:0007669"/>
    <property type="project" value="UniProtKB-SubCell"/>
</dbReference>
<evidence type="ECO:0000256" key="2">
    <source>
        <dbReference type="ARBA" id="ARBA00022692"/>
    </source>
</evidence>
<evidence type="ECO:0000313" key="7">
    <source>
        <dbReference type="EMBL" id="KAJ3261162.1"/>
    </source>
</evidence>
<dbReference type="AlphaFoldDB" id="A0AAD5UM26"/>
<comment type="caution">
    <text evidence="7">The sequence shown here is derived from an EMBL/GenBank/DDBJ whole genome shotgun (WGS) entry which is preliminary data.</text>
</comment>
<dbReference type="InterPro" id="IPR036249">
    <property type="entry name" value="Thioredoxin-like_sf"/>
</dbReference>
<evidence type="ECO:0000256" key="4">
    <source>
        <dbReference type="ARBA" id="ARBA00023136"/>
    </source>
</evidence>
<organism evidence="7 8">
    <name type="scientific">Boothiomyces macroporosus</name>
    <dbReference type="NCBI Taxonomy" id="261099"/>
    <lineage>
        <taxon>Eukaryota</taxon>
        <taxon>Fungi</taxon>
        <taxon>Fungi incertae sedis</taxon>
        <taxon>Chytridiomycota</taxon>
        <taxon>Chytridiomycota incertae sedis</taxon>
        <taxon>Chytridiomycetes</taxon>
        <taxon>Rhizophydiales</taxon>
        <taxon>Terramycetaceae</taxon>
        <taxon>Boothiomyces</taxon>
    </lineage>
</organism>
<name>A0AAD5UM26_9FUNG</name>
<dbReference type="GO" id="GO:0005783">
    <property type="term" value="C:endoplasmic reticulum"/>
    <property type="evidence" value="ECO:0007669"/>
    <property type="project" value="TreeGrafter"/>
</dbReference>
<comment type="subcellular location">
    <subcellularLocation>
        <location evidence="1">Membrane</location>
        <topology evidence="1">Single-pass membrane protein</topology>
    </subcellularLocation>
</comment>
<dbReference type="InterPro" id="IPR052250">
    <property type="entry name" value="PDI_TMX3"/>
</dbReference>
<evidence type="ECO:0000256" key="3">
    <source>
        <dbReference type="ARBA" id="ARBA00022989"/>
    </source>
</evidence>
<dbReference type="SUPFAM" id="SSF52833">
    <property type="entry name" value="Thioredoxin-like"/>
    <property type="match status" value="3"/>
</dbReference>
<proteinExistence type="predicted"/>
<protein>
    <recommendedName>
        <fullName evidence="9">Thioredoxin domain-containing protein</fullName>
    </recommendedName>
</protein>
<dbReference type="Pfam" id="PF13848">
    <property type="entry name" value="Thioredoxin_6"/>
    <property type="match status" value="1"/>
</dbReference>
<keyword evidence="3 5" id="KW-1133">Transmembrane helix</keyword>
<evidence type="ECO:0000313" key="8">
    <source>
        <dbReference type="Proteomes" id="UP001210925"/>
    </source>
</evidence>
<dbReference type="Proteomes" id="UP001210925">
    <property type="component" value="Unassembled WGS sequence"/>
</dbReference>
<evidence type="ECO:0000256" key="1">
    <source>
        <dbReference type="ARBA" id="ARBA00004167"/>
    </source>
</evidence>
<gene>
    <name evidence="7" type="ORF">HK103_006471</name>
</gene>
<feature type="signal peptide" evidence="6">
    <location>
        <begin position="1"/>
        <end position="19"/>
    </location>
</feature>
<dbReference type="PANTHER" id="PTHR46426">
    <property type="entry name" value="PROTEIN DISULFIDE-ISOMERASE TMX3"/>
    <property type="match status" value="1"/>
</dbReference>
<dbReference type="CDD" id="cd02981">
    <property type="entry name" value="PDI_b_family"/>
    <property type="match status" value="1"/>
</dbReference>
<feature type="chain" id="PRO_5042115735" description="Thioredoxin domain-containing protein" evidence="6">
    <location>
        <begin position="20"/>
        <end position="491"/>
    </location>
</feature>
<dbReference type="EMBL" id="JADGKB010000007">
    <property type="protein sequence ID" value="KAJ3261162.1"/>
    <property type="molecule type" value="Genomic_DNA"/>
</dbReference>
<keyword evidence="2 5" id="KW-0812">Transmembrane</keyword>
<reference evidence="7" key="1">
    <citation type="submission" date="2020-05" db="EMBL/GenBank/DDBJ databases">
        <title>Phylogenomic resolution of chytrid fungi.</title>
        <authorList>
            <person name="Stajich J.E."/>
            <person name="Amses K."/>
            <person name="Simmons R."/>
            <person name="Seto K."/>
            <person name="Myers J."/>
            <person name="Bonds A."/>
            <person name="Quandt C.A."/>
            <person name="Barry K."/>
            <person name="Liu P."/>
            <person name="Grigoriev I."/>
            <person name="Longcore J.E."/>
            <person name="James T.Y."/>
        </authorList>
    </citation>
    <scope>NUCLEOTIDE SEQUENCE</scope>
    <source>
        <strain evidence="7">PLAUS21</strain>
    </source>
</reference>
<dbReference type="Gene3D" id="3.40.30.10">
    <property type="entry name" value="Glutaredoxin"/>
    <property type="match status" value="3"/>
</dbReference>
<evidence type="ECO:0008006" key="9">
    <source>
        <dbReference type="Google" id="ProtNLM"/>
    </source>
</evidence>
<feature type="transmembrane region" description="Helical" evidence="5">
    <location>
        <begin position="467"/>
        <end position="489"/>
    </location>
</feature>
<keyword evidence="4 5" id="KW-0472">Membrane</keyword>
<keyword evidence="8" id="KW-1185">Reference proteome</keyword>
<dbReference type="PANTHER" id="PTHR46426:SF1">
    <property type="entry name" value="PROTEIN DISULFIDE-ISOMERASE TMX3"/>
    <property type="match status" value="1"/>
</dbReference>
<dbReference type="CDD" id="cd02961">
    <property type="entry name" value="PDI_a_family"/>
    <property type="match status" value="1"/>
</dbReference>